<proteinExistence type="predicted"/>
<protein>
    <submittedName>
        <fullName evidence="2">Oligosaccharide repeat unit polymerase</fullName>
    </submittedName>
</protein>
<name>A0A2T5J0D5_9GAMM</name>
<evidence type="ECO:0000313" key="2">
    <source>
        <dbReference type="EMBL" id="PTQ89775.1"/>
    </source>
</evidence>
<feature type="transmembrane region" description="Helical" evidence="1">
    <location>
        <begin position="123"/>
        <end position="140"/>
    </location>
</feature>
<keyword evidence="1" id="KW-0812">Transmembrane</keyword>
<feature type="transmembrane region" description="Helical" evidence="1">
    <location>
        <begin position="186"/>
        <end position="205"/>
    </location>
</feature>
<organism evidence="2 3">
    <name type="scientific">Agitococcus lubricus</name>
    <dbReference type="NCBI Taxonomy" id="1077255"/>
    <lineage>
        <taxon>Bacteria</taxon>
        <taxon>Pseudomonadati</taxon>
        <taxon>Pseudomonadota</taxon>
        <taxon>Gammaproteobacteria</taxon>
        <taxon>Moraxellales</taxon>
        <taxon>Moraxellaceae</taxon>
        <taxon>Agitococcus</taxon>
    </lineage>
</organism>
<comment type="caution">
    <text evidence="2">The sequence shown here is derived from an EMBL/GenBank/DDBJ whole genome shotgun (WGS) entry which is preliminary data.</text>
</comment>
<keyword evidence="1" id="KW-1133">Transmembrane helix</keyword>
<sequence>MAIALWCYGILTSQDIVPIFLTLPTFLLVLYKLTTINGNKFNADDMIWLCCLLFFVVAPCQQIVNYQFPKSTNVGVYYEVSDFLVAELIVFLSCLSFILASSKKNQNEVSSFEDTLHIKSVQLFQLFGIALFCFIIYVIIYGPSNLFASRFDKDLSDSNFLSVPFLAMLTVATTIFAITVNKKSSIFVMAAFLLLTMLLFVAVNPTNMSRFFNVATWAPVIFGFFSSGLSFIYIYLFIMMGIFIIMPFISITTRFGLAGLQNIDDKSRDLFILKDMDVFNTLVHGVKYMSNKDYLWGDNTLAVIFFFVPRSIWSDKPILGGLLVGDELKYYYEAGTANLSYFFGGDLYMDFGLIGVIFGFWIIGKIYKKSQLSSSIIYNKANLISLMVIGSVPILIRGPLGAVEGYFICLLLAIYTYSSLYKLKLKQY</sequence>
<dbReference type="AlphaFoldDB" id="A0A2T5J0D5"/>
<feature type="transmembrane region" description="Helical" evidence="1">
    <location>
        <begin position="376"/>
        <end position="396"/>
    </location>
</feature>
<feature type="transmembrane region" description="Helical" evidence="1">
    <location>
        <begin position="217"/>
        <end position="245"/>
    </location>
</feature>
<evidence type="ECO:0000256" key="1">
    <source>
        <dbReference type="SAM" id="Phobius"/>
    </source>
</evidence>
<accession>A0A2T5J0D5</accession>
<feature type="transmembrane region" description="Helical" evidence="1">
    <location>
        <begin position="347"/>
        <end position="364"/>
    </location>
</feature>
<evidence type="ECO:0000313" key="3">
    <source>
        <dbReference type="Proteomes" id="UP000244223"/>
    </source>
</evidence>
<feature type="transmembrane region" description="Helical" evidence="1">
    <location>
        <begin position="160"/>
        <end position="179"/>
    </location>
</feature>
<feature type="transmembrane region" description="Helical" evidence="1">
    <location>
        <begin position="294"/>
        <end position="313"/>
    </location>
</feature>
<feature type="transmembrane region" description="Helical" evidence="1">
    <location>
        <begin position="84"/>
        <end position="102"/>
    </location>
</feature>
<reference evidence="2 3" key="1">
    <citation type="submission" date="2018-04" db="EMBL/GenBank/DDBJ databases">
        <title>Genomic Encyclopedia of Archaeal and Bacterial Type Strains, Phase II (KMG-II): from individual species to whole genera.</title>
        <authorList>
            <person name="Goeker M."/>
        </authorList>
    </citation>
    <scope>NUCLEOTIDE SEQUENCE [LARGE SCALE GENOMIC DNA]</scope>
    <source>
        <strain evidence="2 3">DSM 5822</strain>
    </source>
</reference>
<dbReference type="Proteomes" id="UP000244223">
    <property type="component" value="Unassembled WGS sequence"/>
</dbReference>
<dbReference type="EMBL" id="QAON01000005">
    <property type="protein sequence ID" value="PTQ89775.1"/>
    <property type="molecule type" value="Genomic_DNA"/>
</dbReference>
<feature type="transmembrane region" description="Helical" evidence="1">
    <location>
        <begin position="16"/>
        <end position="34"/>
    </location>
</feature>
<gene>
    <name evidence="2" type="ORF">C8N29_10599</name>
</gene>
<keyword evidence="3" id="KW-1185">Reference proteome</keyword>
<feature type="transmembrane region" description="Helical" evidence="1">
    <location>
        <begin position="402"/>
        <end position="421"/>
    </location>
</feature>
<feature type="transmembrane region" description="Helical" evidence="1">
    <location>
        <begin position="46"/>
        <end position="64"/>
    </location>
</feature>
<keyword evidence="1" id="KW-0472">Membrane</keyword>